<evidence type="ECO:0000313" key="2">
    <source>
        <dbReference type="EMBL" id="RRJ66040.1"/>
    </source>
</evidence>
<feature type="domain" description="HTH araC/xylS-type" evidence="1">
    <location>
        <begin position="76"/>
        <end position="106"/>
    </location>
</feature>
<accession>A0A3P3U724</accession>
<name>A0A3P3U724_9BACL</name>
<gene>
    <name evidence="2" type="ORF">EHV15_26340</name>
</gene>
<keyword evidence="3" id="KW-1185">Reference proteome</keyword>
<reference evidence="2 3" key="1">
    <citation type="submission" date="2018-11" db="EMBL/GenBank/DDBJ databases">
        <title>Genome sequencing of Paenibacillus sp. KCOM 3021 (= ChDC PVNT-B20).</title>
        <authorList>
            <person name="Kook J.-K."/>
            <person name="Park S.-N."/>
            <person name="Lim Y.K."/>
        </authorList>
    </citation>
    <scope>NUCLEOTIDE SEQUENCE [LARGE SCALE GENOMIC DNA]</scope>
    <source>
        <strain evidence="2 3">KCOM 3021</strain>
    </source>
</reference>
<evidence type="ECO:0000259" key="1">
    <source>
        <dbReference type="PROSITE" id="PS01124"/>
    </source>
</evidence>
<dbReference type="Proteomes" id="UP000267017">
    <property type="component" value="Unassembled WGS sequence"/>
</dbReference>
<dbReference type="GO" id="GO:0003700">
    <property type="term" value="F:DNA-binding transcription factor activity"/>
    <property type="evidence" value="ECO:0007669"/>
    <property type="project" value="InterPro"/>
</dbReference>
<protein>
    <recommendedName>
        <fullName evidence="1">HTH araC/xylS-type domain-containing protein</fullName>
    </recommendedName>
</protein>
<dbReference type="Gene3D" id="1.10.10.60">
    <property type="entry name" value="Homeodomain-like"/>
    <property type="match status" value="1"/>
</dbReference>
<sequence>MLLSDFKHLQAAAAGEALNPGHILEIQTVPELLAWAKEKCCEFVNLFVRWLDEQRDNVVIKAKQNLEGNYQQTCSLLKGTRLRMTEISEQVGFDNSSYFTVVFNNT</sequence>
<comment type="caution">
    <text evidence="2">The sequence shown here is derived from an EMBL/GenBank/DDBJ whole genome shotgun (WGS) entry which is preliminary data.</text>
</comment>
<evidence type="ECO:0000313" key="3">
    <source>
        <dbReference type="Proteomes" id="UP000267017"/>
    </source>
</evidence>
<organism evidence="2 3">
    <name type="scientific">Paenibacillus oralis</name>
    <dbReference type="NCBI Taxonomy" id="2490856"/>
    <lineage>
        <taxon>Bacteria</taxon>
        <taxon>Bacillati</taxon>
        <taxon>Bacillota</taxon>
        <taxon>Bacilli</taxon>
        <taxon>Bacillales</taxon>
        <taxon>Paenibacillaceae</taxon>
        <taxon>Paenibacillus</taxon>
    </lineage>
</organism>
<dbReference type="PROSITE" id="PS01124">
    <property type="entry name" value="HTH_ARAC_FAMILY_2"/>
    <property type="match status" value="1"/>
</dbReference>
<dbReference type="EMBL" id="RRCN01000001">
    <property type="protein sequence ID" value="RRJ66040.1"/>
    <property type="molecule type" value="Genomic_DNA"/>
</dbReference>
<dbReference type="GO" id="GO:0043565">
    <property type="term" value="F:sequence-specific DNA binding"/>
    <property type="evidence" value="ECO:0007669"/>
    <property type="project" value="InterPro"/>
</dbReference>
<proteinExistence type="predicted"/>
<dbReference type="OrthoDB" id="9794370at2"/>
<dbReference type="InterPro" id="IPR018060">
    <property type="entry name" value="HTH_AraC"/>
</dbReference>
<dbReference type="AlphaFoldDB" id="A0A3P3U724"/>